<sequence>MTAHPTATDHAQASLLLLDTHQVSALLQPQDVLRAVHEAFTLHSQRAGRVFPVVREALPTGGVFGIKSGDVPAQGLLGFKAAGFWPANRAQGGEPHQATVLLIDPATGRPLCMLDGNAITTERTGAAGALGLQQLARPDSARLCLFGTGVQARVQLRFALRVLPQLTSVRYLTHDGRQRPDFEAQFKDLCEVIHRTDANAAVAESDVLITATPGGGALFDAAAVRPGTHINAVGTDTRGKRELPEGLLKRVRVFVDDTAQARSLGEAQWAAPDLPCTELGDVLTGQAPVVPRGAQDITVFDMTGLALQDLTVARMLHTQALARGLGTAIAWPW</sequence>
<proteinExistence type="predicted"/>
<dbReference type="InterPro" id="IPR003462">
    <property type="entry name" value="ODC_Mu_crystall"/>
</dbReference>
<dbReference type="EC" id="4.3.1.12" evidence="1"/>
<dbReference type="PANTHER" id="PTHR13812:SF19">
    <property type="entry name" value="KETIMINE REDUCTASE MU-CRYSTALLIN"/>
    <property type="match status" value="1"/>
</dbReference>
<dbReference type="AlphaFoldDB" id="A0A7X0PH23"/>
<evidence type="ECO:0000313" key="2">
    <source>
        <dbReference type="Proteomes" id="UP000575083"/>
    </source>
</evidence>
<keyword evidence="1" id="KW-0456">Lyase</keyword>
<dbReference type="InterPro" id="IPR023401">
    <property type="entry name" value="ODC_N"/>
</dbReference>
<dbReference type="RefSeq" id="WP_184861271.1">
    <property type="nucleotide sequence ID" value="NZ_JACHLK010000010.1"/>
</dbReference>
<dbReference type="EMBL" id="JACHLK010000010">
    <property type="protein sequence ID" value="MBB6561822.1"/>
    <property type="molecule type" value="Genomic_DNA"/>
</dbReference>
<dbReference type="Pfam" id="PF02423">
    <property type="entry name" value="OCD_Mu_crystall"/>
    <property type="match status" value="1"/>
</dbReference>
<dbReference type="PIRSF" id="PIRSF001439">
    <property type="entry name" value="CryM"/>
    <property type="match status" value="1"/>
</dbReference>
<dbReference type="Gene3D" id="3.40.50.720">
    <property type="entry name" value="NAD(P)-binding Rossmann-like Domain"/>
    <property type="match status" value="1"/>
</dbReference>
<keyword evidence="2" id="KW-1185">Reference proteome</keyword>
<comment type="caution">
    <text evidence="1">The sequence shown here is derived from an EMBL/GenBank/DDBJ whole genome shotgun (WGS) entry which is preliminary data.</text>
</comment>
<protein>
    <submittedName>
        <fullName evidence="1">Ornithine cyclodeaminase</fullName>
        <ecNumber evidence="1">4.3.1.12</ecNumber>
    </submittedName>
</protein>
<dbReference type="InterPro" id="IPR036291">
    <property type="entry name" value="NAD(P)-bd_dom_sf"/>
</dbReference>
<dbReference type="SUPFAM" id="SSF51735">
    <property type="entry name" value="NAD(P)-binding Rossmann-fold domains"/>
    <property type="match status" value="1"/>
</dbReference>
<dbReference type="GO" id="GO:0005737">
    <property type="term" value="C:cytoplasm"/>
    <property type="evidence" value="ECO:0007669"/>
    <property type="project" value="TreeGrafter"/>
</dbReference>
<dbReference type="GO" id="GO:0008473">
    <property type="term" value="F:ornithine cyclodeaminase activity"/>
    <property type="evidence" value="ECO:0007669"/>
    <property type="project" value="UniProtKB-EC"/>
</dbReference>
<dbReference type="Gene3D" id="3.30.1780.10">
    <property type="entry name" value="ornithine cyclodeaminase, domain 1"/>
    <property type="match status" value="1"/>
</dbReference>
<evidence type="ECO:0000313" key="1">
    <source>
        <dbReference type="EMBL" id="MBB6561822.1"/>
    </source>
</evidence>
<reference evidence="1 2" key="1">
    <citation type="submission" date="2020-08" db="EMBL/GenBank/DDBJ databases">
        <title>Functional genomics of gut bacteria from endangered species of beetles.</title>
        <authorList>
            <person name="Carlos-Shanley C."/>
        </authorList>
    </citation>
    <scope>NUCLEOTIDE SEQUENCE [LARGE SCALE GENOMIC DNA]</scope>
    <source>
        <strain evidence="1 2">S00198</strain>
    </source>
</reference>
<dbReference type="Proteomes" id="UP000575083">
    <property type="component" value="Unassembled WGS sequence"/>
</dbReference>
<organism evidence="1 2">
    <name type="scientific">Acidovorax soli</name>
    <dbReference type="NCBI Taxonomy" id="592050"/>
    <lineage>
        <taxon>Bacteria</taxon>
        <taxon>Pseudomonadati</taxon>
        <taxon>Pseudomonadota</taxon>
        <taxon>Betaproteobacteria</taxon>
        <taxon>Burkholderiales</taxon>
        <taxon>Comamonadaceae</taxon>
        <taxon>Acidovorax</taxon>
    </lineage>
</organism>
<name>A0A7X0PH23_9BURK</name>
<dbReference type="PANTHER" id="PTHR13812">
    <property type="entry name" value="KETIMINE REDUCTASE MU-CRYSTALLIN"/>
    <property type="match status" value="1"/>
</dbReference>
<accession>A0A7X0PH23</accession>
<gene>
    <name evidence="1" type="ORF">HNP48_004524</name>
</gene>